<dbReference type="PANTHER" id="PTHR39937:SF1">
    <property type="entry name" value="ATP SYNTHASE PROTEIN 8"/>
    <property type="match status" value="1"/>
</dbReference>
<name>Q644G1_9SALA</name>
<keyword evidence="6 12" id="KW-0375">Hydrogen ion transport</keyword>
<evidence type="ECO:0000256" key="6">
    <source>
        <dbReference type="ARBA" id="ARBA00022781"/>
    </source>
</evidence>
<keyword evidence="9 12" id="KW-0496">Mitochondrion</keyword>
<evidence type="ECO:0000256" key="12">
    <source>
        <dbReference type="RuleBase" id="RU003661"/>
    </source>
</evidence>
<comment type="subcellular location">
    <subcellularLocation>
        <location evidence="1 12">Mitochondrion membrane</location>
        <topology evidence="1 12">Single-pass membrane protein</topology>
    </subcellularLocation>
</comment>
<gene>
    <name evidence="15" type="primary">atp8</name>
</gene>
<evidence type="ECO:0000313" key="15">
    <source>
        <dbReference type="EMBL" id="AAU20673.1"/>
    </source>
</evidence>
<dbReference type="RefSeq" id="YP_097223.1">
    <property type="nucleotide sequence ID" value="NC_006342.1"/>
</dbReference>
<dbReference type="GO" id="GO:0015078">
    <property type="term" value="F:proton transmembrane transporter activity"/>
    <property type="evidence" value="ECO:0007669"/>
    <property type="project" value="InterPro"/>
</dbReference>
<accession>Q644G1</accession>
<dbReference type="GO" id="GO:0045259">
    <property type="term" value="C:proton-transporting ATP synthase complex"/>
    <property type="evidence" value="ECO:0007669"/>
    <property type="project" value="UniProtKB-KW"/>
</dbReference>
<dbReference type="GeneID" id="3097334"/>
<evidence type="ECO:0000256" key="4">
    <source>
        <dbReference type="ARBA" id="ARBA00022547"/>
    </source>
</evidence>
<evidence type="ECO:0000256" key="7">
    <source>
        <dbReference type="ARBA" id="ARBA00022989"/>
    </source>
</evidence>
<dbReference type="GO" id="GO:0031966">
    <property type="term" value="C:mitochondrial membrane"/>
    <property type="evidence" value="ECO:0007669"/>
    <property type="project" value="UniProtKB-SubCell"/>
</dbReference>
<keyword evidence="10 14" id="KW-0472">Membrane</keyword>
<evidence type="ECO:0000256" key="8">
    <source>
        <dbReference type="ARBA" id="ARBA00023065"/>
    </source>
</evidence>
<dbReference type="CTD" id="4509"/>
<evidence type="ECO:0000256" key="9">
    <source>
        <dbReference type="ARBA" id="ARBA00023128"/>
    </source>
</evidence>
<evidence type="ECO:0000256" key="14">
    <source>
        <dbReference type="SAM" id="Phobius"/>
    </source>
</evidence>
<protein>
    <recommendedName>
        <fullName evidence="12">ATP synthase complex subunit 8</fullName>
    </recommendedName>
</protein>
<dbReference type="InterPro" id="IPR001421">
    <property type="entry name" value="ATP8_metazoa"/>
</dbReference>
<dbReference type="InterPro" id="IPR050635">
    <property type="entry name" value="ATPase_protein_8"/>
</dbReference>
<organism evidence="15">
    <name type="scientific">Hemidactylium scutatum</name>
    <name type="common">four-toed salamander</name>
    <dbReference type="NCBI Taxonomy" id="291265"/>
    <lineage>
        <taxon>Eukaryota</taxon>
        <taxon>Metazoa</taxon>
        <taxon>Chordata</taxon>
        <taxon>Craniata</taxon>
        <taxon>Vertebrata</taxon>
        <taxon>Euteleostomi</taxon>
        <taxon>Amphibia</taxon>
        <taxon>Batrachia</taxon>
        <taxon>Caudata</taxon>
        <taxon>Salamandroidea</taxon>
        <taxon>Plethodontidae</taxon>
        <taxon>Hemidactyliinae</taxon>
        <taxon>Hemidactylium</taxon>
    </lineage>
</organism>
<dbReference type="AlphaFoldDB" id="Q644G1"/>
<keyword evidence="4 12" id="KW-0138">CF(0)</keyword>
<keyword evidence="11" id="KW-0066">ATP synthesis</keyword>
<evidence type="ECO:0000256" key="3">
    <source>
        <dbReference type="ARBA" id="ARBA00022448"/>
    </source>
</evidence>
<dbReference type="GO" id="GO:0015986">
    <property type="term" value="P:proton motive force-driven ATP synthesis"/>
    <property type="evidence" value="ECO:0007669"/>
    <property type="project" value="InterPro"/>
</dbReference>
<sequence length="53" mass="6436">MPQLNLAPWFYILIMSWLVYLMVLPKTGNMKTPNNPTDKYNQETPNHWNWPWT</sequence>
<dbReference type="Pfam" id="PF00895">
    <property type="entry name" value="ATP-synt_8"/>
    <property type="match status" value="1"/>
</dbReference>
<reference evidence="15" key="1">
    <citation type="journal article" date="2004" name="Proc. Natl. Acad. Sci. U.S.A.">
        <title>Morphological homoplasy, life history evolution, and historical biogeography of plethodontid salamanders inferred from complete mitochondrial genomes.</title>
        <authorList>
            <person name="Mueller R.L."/>
            <person name="Macey J.R."/>
            <person name="Jaekel M."/>
            <person name="Wake D.B."/>
            <person name="Boore J.L."/>
        </authorList>
    </citation>
    <scope>NUCLEOTIDE SEQUENCE</scope>
</reference>
<evidence type="ECO:0000256" key="5">
    <source>
        <dbReference type="ARBA" id="ARBA00022692"/>
    </source>
</evidence>
<evidence type="ECO:0000256" key="10">
    <source>
        <dbReference type="ARBA" id="ARBA00023136"/>
    </source>
</evidence>
<feature type="region of interest" description="Disordered" evidence="13">
    <location>
        <begin position="32"/>
        <end position="53"/>
    </location>
</feature>
<evidence type="ECO:0000256" key="11">
    <source>
        <dbReference type="ARBA" id="ARBA00023310"/>
    </source>
</evidence>
<comment type="similarity">
    <text evidence="2 12">Belongs to the ATPase protein 8 family.</text>
</comment>
<keyword evidence="7 14" id="KW-1133">Transmembrane helix</keyword>
<keyword evidence="5 12" id="KW-0812">Transmembrane</keyword>
<dbReference type="EMBL" id="AY728231">
    <property type="protein sequence ID" value="AAU20673.1"/>
    <property type="molecule type" value="Genomic_DNA"/>
</dbReference>
<evidence type="ECO:0000256" key="1">
    <source>
        <dbReference type="ARBA" id="ARBA00004304"/>
    </source>
</evidence>
<keyword evidence="8 12" id="KW-0406">Ion transport</keyword>
<evidence type="ECO:0000256" key="2">
    <source>
        <dbReference type="ARBA" id="ARBA00008892"/>
    </source>
</evidence>
<feature type="transmembrane region" description="Helical" evidence="14">
    <location>
        <begin position="6"/>
        <end position="24"/>
    </location>
</feature>
<geneLocation type="mitochondrion" evidence="15"/>
<dbReference type="PANTHER" id="PTHR39937">
    <property type="entry name" value="ATP SYNTHASE PROTEIN 8"/>
    <property type="match status" value="1"/>
</dbReference>
<keyword evidence="3 12" id="KW-0813">Transport</keyword>
<evidence type="ECO:0000256" key="13">
    <source>
        <dbReference type="SAM" id="MobiDB-lite"/>
    </source>
</evidence>
<proteinExistence type="inferred from homology"/>